<dbReference type="Proteomes" id="UP000775872">
    <property type="component" value="Unassembled WGS sequence"/>
</dbReference>
<comment type="caution">
    <text evidence="3">The sequence shown here is derived from an EMBL/GenBank/DDBJ whole genome shotgun (WGS) entry which is preliminary data.</text>
</comment>
<sequence>MGSPLFLWQFFSSTVGLFSPPSANSHGRKRISGTRGFWSDPESNCLYQLPTKKTQVRSSAVCTPYTSWPRIGVLNFDALPRPNCQQCSNDPANCHYPEQSRRGIPIGFINRLEARLAETEHALHRLLHYIDEGTFYSSNLAQNSDQSKADRLKEWDSFPLESMMDIRRWHEQHVGTATPASGTHSSQQNLSPHDAAWQSSHYSQGPDLSPASSFNNAPNLASQSEVTGPPVDLNSAPATLIDPSWGTTPQASEGKAKELSKNRPNLYF</sequence>
<feature type="signal peptide" evidence="2">
    <location>
        <begin position="1"/>
        <end position="16"/>
    </location>
</feature>
<reference evidence="4" key="1">
    <citation type="submission" date="2019-06" db="EMBL/GenBank/DDBJ databases">
        <authorList>
            <person name="Broberg M."/>
        </authorList>
    </citation>
    <scope>NUCLEOTIDE SEQUENCE [LARGE SCALE GENOMIC DNA]</scope>
</reference>
<evidence type="ECO:0000256" key="2">
    <source>
        <dbReference type="SAM" id="SignalP"/>
    </source>
</evidence>
<feature type="chain" id="PRO_5040447490" evidence="2">
    <location>
        <begin position="17"/>
        <end position="268"/>
    </location>
</feature>
<accession>A0A9N9Z333</accession>
<dbReference type="EMBL" id="CABFOC020000035">
    <property type="protein sequence ID" value="CAH0048095.1"/>
    <property type="molecule type" value="Genomic_DNA"/>
</dbReference>
<dbReference type="Gene3D" id="4.10.240.10">
    <property type="entry name" value="Zn(2)-C6 fungal-type DNA-binding domain"/>
    <property type="match status" value="1"/>
</dbReference>
<name>A0A9N9Z333_9HYPO</name>
<evidence type="ECO:0000256" key="1">
    <source>
        <dbReference type="SAM" id="MobiDB-lite"/>
    </source>
</evidence>
<feature type="compositionally biased region" description="Polar residues" evidence="1">
    <location>
        <begin position="178"/>
        <end position="203"/>
    </location>
</feature>
<reference evidence="3 4" key="2">
    <citation type="submission" date="2021-10" db="EMBL/GenBank/DDBJ databases">
        <authorList>
            <person name="Piombo E."/>
        </authorList>
    </citation>
    <scope>NUCLEOTIDE SEQUENCE [LARGE SCALE GENOMIC DNA]</scope>
</reference>
<dbReference type="OrthoDB" id="3862662at2759"/>
<organism evidence="3 4">
    <name type="scientific">Clonostachys solani</name>
    <dbReference type="NCBI Taxonomy" id="160281"/>
    <lineage>
        <taxon>Eukaryota</taxon>
        <taxon>Fungi</taxon>
        <taxon>Dikarya</taxon>
        <taxon>Ascomycota</taxon>
        <taxon>Pezizomycotina</taxon>
        <taxon>Sordariomycetes</taxon>
        <taxon>Hypocreomycetidae</taxon>
        <taxon>Hypocreales</taxon>
        <taxon>Bionectriaceae</taxon>
        <taxon>Clonostachys</taxon>
    </lineage>
</organism>
<evidence type="ECO:0000313" key="3">
    <source>
        <dbReference type="EMBL" id="CAH0048095.1"/>
    </source>
</evidence>
<dbReference type="GO" id="GO:0008270">
    <property type="term" value="F:zinc ion binding"/>
    <property type="evidence" value="ECO:0007669"/>
    <property type="project" value="InterPro"/>
</dbReference>
<dbReference type="GO" id="GO:0000981">
    <property type="term" value="F:DNA-binding transcription factor activity, RNA polymerase II-specific"/>
    <property type="evidence" value="ECO:0007669"/>
    <property type="project" value="InterPro"/>
</dbReference>
<dbReference type="InterPro" id="IPR036864">
    <property type="entry name" value="Zn2-C6_fun-type_DNA-bd_sf"/>
</dbReference>
<evidence type="ECO:0000313" key="4">
    <source>
        <dbReference type="Proteomes" id="UP000775872"/>
    </source>
</evidence>
<gene>
    <name evidence="3" type="ORF">CSOL1703_00000038</name>
</gene>
<proteinExistence type="predicted"/>
<keyword evidence="4" id="KW-1185">Reference proteome</keyword>
<keyword evidence="2" id="KW-0732">Signal</keyword>
<feature type="compositionally biased region" description="Polar residues" evidence="1">
    <location>
        <begin position="210"/>
        <end position="226"/>
    </location>
</feature>
<protein>
    <submittedName>
        <fullName evidence="3">Uncharacterized protein</fullName>
    </submittedName>
</protein>
<feature type="region of interest" description="Disordered" evidence="1">
    <location>
        <begin position="175"/>
        <end position="268"/>
    </location>
</feature>
<dbReference type="AlphaFoldDB" id="A0A9N9Z333"/>